<keyword evidence="1" id="KW-0812">Transmembrane</keyword>
<dbReference type="Proteomes" id="UP000030666">
    <property type="component" value="Unassembled WGS sequence"/>
</dbReference>
<accession>W7FG35</accession>
<dbReference type="InterPro" id="IPR036865">
    <property type="entry name" value="CRAL-TRIO_dom_sf"/>
</dbReference>
<dbReference type="Gene3D" id="3.40.525.10">
    <property type="entry name" value="CRAL-TRIO lipid binding domain"/>
    <property type="match status" value="1"/>
</dbReference>
<evidence type="ECO:0000256" key="1">
    <source>
        <dbReference type="SAM" id="Phobius"/>
    </source>
</evidence>
<feature type="transmembrane region" description="Helical" evidence="1">
    <location>
        <begin position="30"/>
        <end position="52"/>
    </location>
</feature>
<dbReference type="PANTHER" id="PTHR46818">
    <property type="entry name" value="DOMAIN-CONTAINING PROTEIN, PUTATIVE-RELATED"/>
    <property type="match status" value="1"/>
</dbReference>
<dbReference type="InterPro" id="IPR001251">
    <property type="entry name" value="CRAL-TRIO_dom"/>
</dbReference>
<keyword evidence="1" id="KW-0472">Membrane</keyword>
<name>W7FG35_PLAFA</name>
<evidence type="ECO:0000259" key="2">
    <source>
        <dbReference type="Pfam" id="PF00650"/>
    </source>
</evidence>
<dbReference type="AlphaFoldDB" id="W7FG35"/>
<dbReference type="Pfam" id="PF00650">
    <property type="entry name" value="CRAL_TRIO"/>
    <property type="match status" value="1"/>
</dbReference>
<dbReference type="PANTHER" id="PTHR46818:SF1">
    <property type="entry name" value="CHROMOSOME UNDETERMINED SCAFFOLD_125, WHOLE GENOME SHOTGUN SEQUENCE"/>
    <property type="match status" value="1"/>
</dbReference>
<dbReference type="OrthoDB" id="75724at2759"/>
<feature type="domain" description="CRAL-TRIO" evidence="2">
    <location>
        <begin position="39"/>
        <end position="146"/>
    </location>
</feature>
<dbReference type="CDD" id="cd00170">
    <property type="entry name" value="SEC14"/>
    <property type="match status" value="1"/>
</dbReference>
<gene>
    <name evidence="3" type="ORF">PFAG_03380</name>
</gene>
<dbReference type="SUPFAM" id="SSF52087">
    <property type="entry name" value="CRAL/TRIO domain"/>
    <property type="match status" value="1"/>
</dbReference>
<keyword evidence="1" id="KW-1133">Transmembrane helix</keyword>
<protein>
    <recommendedName>
        <fullName evidence="2">CRAL-TRIO domain-containing protein</fullName>
    </recommendedName>
</protein>
<dbReference type="EMBL" id="KE123502">
    <property type="protein sequence ID" value="EUT83504.1"/>
    <property type="molecule type" value="Genomic_DNA"/>
</dbReference>
<organism evidence="3">
    <name type="scientific">Plasmodium falciparum Santa Lucia</name>
    <dbReference type="NCBI Taxonomy" id="478859"/>
    <lineage>
        <taxon>Eukaryota</taxon>
        <taxon>Sar</taxon>
        <taxon>Alveolata</taxon>
        <taxon>Apicomplexa</taxon>
        <taxon>Aconoidasida</taxon>
        <taxon>Haemosporida</taxon>
        <taxon>Plasmodiidae</taxon>
        <taxon>Plasmodium</taxon>
        <taxon>Plasmodium (Laverania)</taxon>
    </lineage>
</organism>
<sequence>MTSYLSFKPKNSVEPVRMQQILQNQYCHNFFIYFVYLTILYVIKFCISKLLIEGKVEQWRVIIDLTSCSVLNIPIATLKDISKNLSCNYRSRLCKMLVLSAPLVVTGIWHMLKSIIPVVTQQKITITSSEKEKKLLDQVQANQLERKSINCQFIFHIVELDSNI</sequence>
<proteinExistence type="predicted"/>
<evidence type="ECO:0000313" key="3">
    <source>
        <dbReference type="EMBL" id="EUT83504.1"/>
    </source>
</evidence>
<reference evidence="3" key="1">
    <citation type="submission" date="2013-02" db="EMBL/GenBank/DDBJ databases">
        <title>The Genome Sequence of Plasmodium falciparum Santa Lucia.</title>
        <authorList>
            <consortium name="The Broad Institute Genome Sequencing Platform"/>
            <consortium name="The Broad Institute Genome Sequencing Center for Infectious Disease"/>
            <person name="Neafsey D."/>
            <person name="Cheeseman I."/>
            <person name="Volkman S."/>
            <person name="Adams J."/>
            <person name="Walker B."/>
            <person name="Young S.K."/>
            <person name="Zeng Q."/>
            <person name="Gargeya S."/>
            <person name="Fitzgerald M."/>
            <person name="Haas B."/>
            <person name="Abouelleil A."/>
            <person name="Alvarado L."/>
            <person name="Arachchi H.M."/>
            <person name="Berlin A.M."/>
            <person name="Chapman S.B."/>
            <person name="Dewar J."/>
            <person name="Goldberg J."/>
            <person name="Griggs A."/>
            <person name="Gujja S."/>
            <person name="Hansen M."/>
            <person name="Howarth C."/>
            <person name="Imamovic A."/>
            <person name="Larimer J."/>
            <person name="McCowan C."/>
            <person name="Murphy C."/>
            <person name="Neiman D."/>
            <person name="Pearson M."/>
            <person name="Priest M."/>
            <person name="Roberts A."/>
            <person name="Saif S."/>
            <person name="Shea T."/>
            <person name="Sisk P."/>
            <person name="Sykes S."/>
            <person name="Wortman J."/>
            <person name="Nusbaum C."/>
            <person name="Birren B."/>
        </authorList>
    </citation>
    <scope>NUCLEOTIDE SEQUENCE [LARGE SCALE GENOMIC DNA]</scope>
    <source>
        <strain evidence="3">Santa Lucia</strain>
    </source>
</reference>